<evidence type="ECO:0000256" key="4">
    <source>
        <dbReference type="ARBA" id="ARBA00022825"/>
    </source>
</evidence>
<dbReference type="InterPro" id="IPR001254">
    <property type="entry name" value="Trypsin_dom"/>
</dbReference>
<feature type="chain" id="PRO_5044970159" description="CLIP domain-containing serine protease" evidence="8">
    <location>
        <begin position="19"/>
        <end position="371"/>
    </location>
</feature>
<dbReference type="Gene3D" id="2.40.10.10">
    <property type="entry name" value="Trypsin-like serine proteases"/>
    <property type="match status" value="2"/>
</dbReference>
<protein>
    <recommendedName>
        <fullName evidence="8">CLIP domain-containing serine protease</fullName>
        <ecNumber evidence="7">3.4.21.-</ecNumber>
    </recommendedName>
</protein>
<keyword evidence="3 7" id="KW-0378">Hydrolase</keyword>
<dbReference type="Pfam" id="PF12032">
    <property type="entry name" value="CLIP"/>
    <property type="match status" value="1"/>
</dbReference>
<dbReference type="Gene3D" id="3.30.1640.30">
    <property type="match status" value="1"/>
</dbReference>
<keyword evidence="2 8" id="KW-0732">Signal</keyword>
<dbReference type="AlphaFoldDB" id="A0A6J1P879"/>
<sequence>MAYRIFVLCACVCHIVFGQLVFECETVGKTPGTCVGITQCEPYLKLLASAGSKPEVKDLLRKSLCGYDGTTPKVCCPRATATTRVVSDVGKALKEDTDYIFAFPSPPECGISNASFGRIVGGVDAKLGDLPWMALLGYSVRGAPTNWLCGGSLISARHVLTAAHCIHNQETSLYVVRLGELDLAREDEGAVPVDVLIKRNIKHEAYNHESFENDIGLIVLQNEVQFTDLIRPICIPTDSRFRSVDFVGWTPLVAGWGKLSARGAKATHLQVLQLPVLTNEVCVQRYAAYEAQVIDQRVLCAGYTSGGKDSCSGDSGGPLMQPIPVNLTSVYYQLGVVSFGPRECALPGLPGIYTRITSFVPWLQRQVLGAV</sequence>
<dbReference type="InterPro" id="IPR001314">
    <property type="entry name" value="Peptidase_S1A"/>
</dbReference>
<dbReference type="GO" id="GO:0006508">
    <property type="term" value="P:proteolysis"/>
    <property type="evidence" value="ECO:0007669"/>
    <property type="project" value="UniProtKB-KW"/>
</dbReference>
<evidence type="ECO:0000256" key="5">
    <source>
        <dbReference type="ARBA" id="ARBA00023157"/>
    </source>
</evidence>
<reference evidence="12" key="1">
    <citation type="submission" date="2025-08" db="UniProtKB">
        <authorList>
            <consortium name="RefSeq"/>
        </authorList>
    </citation>
    <scope>IDENTIFICATION</scope>
</reference>
<evidence type="ECO:0000313" key="11">
    <source>
        <dbReference type="Proteomes" id="UP001652582"/>
    </source>
</evidence>
<dbReference type="OrthoDB" id="425190at2759"/>
<dbReference type="RefSeq" id="XP_023953996.2">
    <property type="nucleotide sequence ID" value="XM_024098228.2"/>
</dbReference>
<feature type="signal peptide" evidence="8">
    <location>
        <begin position="1"/>
        <end position="18"/>
    </location>
</feature>
<dbReference type="InterPro" id="IPR009003">
    <property type="entry name" value="Peptidase_S1_PA"/>
</dbReference>
<dbReference type="PANTHER" id="PTHR24252">
    <property type="entry name" value="ACROSIN-RELATED"/>
    <property type="match status" value="1"/>
</dbReference>
<dbReference type="CDD" id="cd00190">
    <property type="entry name" value="Tryp_SPc"/>
    <property type="match status" value="1"/>
</dbReference>
<evidence type="ECO:0000313" key="12">
    <source>
        <dbReference type="RefSeq" id="XP_023953996.2"/>
    </source>
</evidence>
<keyword evidence="5" id="KW-1015">Disulfide bond</keyword>
<dbReference type="GeneID" id="112057707"/>
<comment type="similarity">
    <text evidence="6 8">Belongs to the peptidase S1 family. CLIP subfamily.</text>
</comment>
<feature type="domain" description="Peptidase S1" evidence="9">
    <location>
        <begin position="119"/>
        <end position="368"/>
    </location>
</feature>
<proteinExistence type="inferred from homology"/>
<dbReference type="PROSITE" id="PS50240">
    <property type="entry name" value="TRYPSIN_DOM"/>
    <property type="match status" value="1"/>
</dbReference>
<dbReference type="GO" id="GO:0005576">
    <property type="term" value="C:extracellular region"/>
    <property type="evidence" value="ECO:0007669"/>
    <property type="project" value="UniProtKB-SubCell"/>
</dbReference>
<feature type="domain" description="Clip" evidence="10">
    <location>
        <begin position="23"/>
        <end position="76"/>
    </location>
</feature>
<evidence type="ECO:0000259" key="9">
    <source>
        <dbReference type="PROSITE" id="PS50240"/>
    </source>
</evidence>
<comment type="domain">
    <text evidence="8">The clip domain consists of 35-55 residues which are 'knitted' together usually by 3 conserved disulfide bonds forming a clip-like compact structure.</text>
</comment>
<dbReference type="SUPFAM" id="SSF50494">
    <property type="entry name" value="Trypsin-like serine proteases"/>
    <property type="match status" value="1"/>
</dbReference>
<evidence type="ECO:0000256" key="6">
    <source>
        <dbReference type="ARBA" id="ARBA00024195"/>
    </source>
</evidence>
<dbReference type="InterPro" id="IPR022700">
    <property type="entry name" value="CLIP"/>
</dbReference>
<dbReference type="PANTHER" id="PTHR24252:SF7">
    <property type="entry name" value="HYALIN"/>
    <property type="match status" value="1"/>
</dbReference>
<dbReference type="Proteomes" id="UP001652582">
    <property type="component" value="Chromosome 22"/>
</dbReference>
<comment type="subcellular location">
    <subcellularLocation>
        <location evidence="8">Secreted</location>
    </subcellularLocation>
</comment>
<dbReference type="Pfam" id="PF00089">
    <property type="entry name" value="Trypsin"/>
    <property type="match status" value="1"/>
</dbReference>
<dbReference type="PROSITE" id="PS00134">
    <property type="entry name" value="TRYPSIN_HIS"/>
    <property type="match status" value="1"/>
</dbReference>
<dbReference type="KEGG" id="bany:112057707"/>
<evidence type="ECO:0000256" key="2">
    <source>
        <dbReference type="ARBA" id="ARBA00022729"/>
    </source>
</evidence>
<keyword evidence="1 7" id="KW-0645">Protease</keyword>
<evidence type="ECO:0000256" key="1">
    <source>
        <dbReference type="ARBA" id="ARBA00022670"/>
    </source>
</evidence>
<dbReference type="PRINTS" id="PR00722">
    <property type="entry name" value="CHYMOTRYPSIN"/>
</dbReference>
<keyword evidence="4 7" id="KW-0720">Serine protease</keyword>
<evidence type="ECO:0000256" key="7">
    <source>
        <dbReference type="RuleBase" id="RU363034"/>
    </source>
</evidence>
<dbReference type="InterPro" id="IPR043504">
    <property type="entry name" value="Peptidase_S1_PA_chymotrypsin"/>
</dbReference>
<dbReference type="InterPro" id="IPR033116">
    <property type="entry name" value="TRYPSIN_SER"/>
</dbReference>
<dbReference type="InterPro" id="IPR018114">
    <property type="entry name" value="TRYPSIN_HIS"/>
</dbReference>
<dbReference type="SMART" id="SM00020">
    <property type="entry name" value="Tryp_SPc"/>
    <property type="match status" value="1"/>
</dbReference>
<evidence type="ECO:0000259" key="10">
    <source>
        <dbReference type="PROSITE" id="PS51888"/>
    </source>
</evidence>
<evidence type="ECO:0000256" key="3">
    <source>
        <dbReference type="ARBA" id="ARBA00022801"/>
    </source>
</evidence>
<dbReference type="PROSITE" id="PS51888">
    <property type="entry name" value="CLIP"/>
    <property type="match status" value="1"/>
</dbReference>
<organism evidence="11 12">
    <name type="scientific">Bicyclus anynana</name>
    <name type="common">Squinting bush brown butterfly</name>
    <dbReference type="NCBI Taxonomy" id="110368"/>
    <lineage>
        <taxon>Eukaryota</taxon>
        <taxon>Metazoa</taxon>
        <taxon>Ecdysozoa</taxon>
        <taxon>Arthropoda</taxon>
        <taxon>Hexapoda</taxon>
        <taxon>Insecta</taxon>
        <taxon>Pterygota</taxon>
        <taxon>Neoptera</taxon>
        <taxon>Endopterygota</taxon>
        <taxon>Lepidoptera</taxon>
        <taxon>Glossata</taxon>
        <taxon>Ditrysia</taxon>
        <taxon>Papilionoidea</taxon>
        <taxon>Nymphalidae</taxon>
        <taxon>Satyrinae</taxon>
        <taxon>Satyrini</taxon>
        <taxon>Mycalesina</taxon>
        <taxon>Bicyclus</taxon>
    </lineage>
</organism>
<keyword evidence="8" id="KW-0964">Secreted</keyword>
<dbReference type="GO" id="GO:0004252">
    <property type="term" value="F:serine-type endopeptidase activity"/>
    <property type="evidence" value="ECO:0007669"/>
    <property type="project" value="UniProtKB-UniRule"/>
</dbReference>
<dbReference type="EC" id="3.4.21.-" evidence="7"/>
<keyword evidence="11" id="KW-1185">Reference proteome</keyword>
<dbReference type="SMART" id="SM00680">
    <property type="entry name" value="CLIP"/>
    <property type="match status" value="1"/>
</dbReference>
<accession>A0A6J1P879</accession>
<gene>
    <name evidence="12" type="primary">LOC112057707</name>
</gene>
<dbReference type="PROSITE" id="PS00135">
    <property type="entry name" value="TRYPSIN_SER"/>
    <property type="match status" value="1"/>
</dbReference>
<name>A0A6J1P879_BICAN</name>
<evidence type="ECO:0000256" key="8">
    <source>
        <dbReference type="RuleBase" id="RU366078"/>
    </source>
</evidence>
<dbReference type="InterPro" id="IPR038565">
    <property type="entry name" value="CLIP_sf"/>
</dbReference>